<dbReference type="Pfam" id="PF23622">
    <property type="entry name" value="LRR_At1g61320_AtMIF1"/>
    <property type="match status" value="1"/>
</dbReference>
<sequence>MAADTLFDSDQIFSKLPEDIIEKILSCVTLKQRPTISLVSKKWWKIIQSFEDDLNLVYNYSAKIACGYCGSSQSDRQESCLCSDTDLYHVDPFIKLAADKINFKELYLFIPPNFRYCASPKILDSNFLTVLHIKGNCNMNIIRKFNVMPSLKELYFHSVCIFSHTFSNFIPKCPLLVLLTLINCDNLNELAVPHLNCLEKLHVNTRKKITKVEVKAQNLLEFHLCSPAVTKLDLSASTKLQLLHIDSAKVPDSFPYDICSPFPSLKSLCLILCRGLKKIKIVSPLLENLTLNNIIDLEETFIDTPNLQLFNIIYSFKFKFPCPIVGSRQMKVEMGARATNNLLELRTFAENLGENTTLSLETCTSGAKGVTFHPVNLEPLRINRITLVIQPSLKPRYEYFLAELFGYFHPRILVVRVNPDARKHDFIQVLVSELKSWKKDGTKRYKCSENMFWYSALKNFAILGSIAFARKEREVRCDKSTLCDGLGEGSNLKGLSVDLPNIFTVIEQERQGRNGKRPLCVGCEKGREHQCILASHNLSKITREGTHQITLEFEW</sequence>
<dbReference type="InterPro" id="IPR055357">
    <property type="entry name" value="LRR_At1g61320_AtMIF1"/>
</dbReference>
<evidence type="ECO:0000313" key="3">
    <source>
        <dbReference type="Proteomes" id="UP000004994"/>
    </source>
</evidence>
<dbReference type="Proteomes" id="UP000004994">
    <property type="component" value="Unassembled WGS sequence"/>
</dbReference>
<feature type="domain" description="F-box" evidence="1">
    <location>
        <begin position="10"/>
        <end position="61"/>
    </location>
</feature>
<proteinExistence type="predicted"/>
<dbReference type="PaxDb" id="4081-Solyc00g024570.1.1"/>
<dbReference type="Pfam" id="PF00646">
    <property type="entry name" value="F-box"/>
    <property type="match status" value="1"/>
</dbReference>
<dbReference type="SMART" id="SM00256">
    <property type="entry name" value="FBOX"/>
    <property type="match status" value="1"/>
</dbReference>
<protein>
    <recommendedName>
        <fullName evidence="1">F-box domain-containing protein</fullName>
    </recommendedName>
</protein>
<reference evidence="2" key="1">
    <citation type="journal article" date="2012" name="Nature">
        <title>The tomato genome sequence provides insights into fleshy fruit evolution.</title>
        <authorList>
            <consortium name="Tomato Genome Consortium"/>
        </authorList>
    </citation>
    <scope>NUCLEOTIDE SEQUENCE [LARGE SCALE GENOMIC DNA]</scope>
    <source>
        <strain evidence="2">cv. Heinz 1706</strain>
    </source>
</reference>
<dbReference type="InterPro" id="IPR032675">
    <property type="entry name" value="LRR_dom_sf"/>
</dbReference>
<dbReference type="InterPro" id="IPR001810">
    <property type="entry name" value="F-box_dom"/>
</dbReference>
<dbReference type="Gene3D" id="1.20.1280.50">
    <property type="match status" value="1"/>
</dbReference>
<dbReference type="InterPro" id="IPR053772">
    <property type="entry name" value="At1g61320/At1g61330-like"/>
</dbReference>
<dbReference type="OMA" id="SAKIACG"/>
<dbReference type="Gene3D" id="3.80.10.10">
    <property type="entry name" value="Ribonuclease Inhibitor"/>
    <property type="match status" value="1"/>
</dbReference>
<dbReference type="PANTHER" id="PTHR34145">
    <property type="entry name" value="OS02G0105600 PROTEIN"/>
    <property type="match status" value="1"/>
</dbReference>
<evidence type="ECO:0000259" key="1">
    <source>
        <dbReference type="PROSITE" id="PS50181"/>
    </source>
</evidence>
<name>A0A494G931_SOLLC</name>
<dbReference type="Gramene" id="Solyc00g024570.2.1">
    <property type="protein sequence ID" value="Solyc00g024570.2.1"/>
    <property type="gene ID" value="Solyc00g024570.2"/>
</dbReference>
<reference evidence="2" key="2">
    <citation type="submission" date="2019-04" db="UniProtKB">
        <authorList>
            <consortium name="EnsemblPlants"/>
        </authorList>
    </citation>
    <scope>IDENTIFICATION</scope>
    <source>
        <strain evidence="2">cv. Heinz 1706</strain>
    </source>
</reference>
<dbReference type="AlphaFoldDB" id="A0A494G931"/>
<accession>A0A494G931</accession>
<dbReference type="InterPro" id="IPR036047">
    <property type="entry name" value="F-box-like_dom_sf"/>
</dbReference>
<dbReference type="InParanoid" id="A0A494G931"/>
<organism evidence="2">
    <name type="scientific">Solanum lycopersicum</name>
    <name type="common">Tomato</name>
    <name type="synonym">Lycopersicon esculentum</name>
    <dbReference type="NCBI Taxonomy" id="4081"/>
    <lineage>
        <taxon>Eukaryota</taxon>
        <taxon>Viridiplantae</taxon>
        <taxon>Streptophyta</taxon>
        <taxon>Embryophyta</taxon>
        <taxon>Tracheophyta</taxon>
        <taxon>Spermatophyta</taxon>
        <taxon>Magnoliopsida</taxon>
        <taxon>eudicotyledons</taxon>
        <taxon>Gunneridae</taxon>
        <taxon>Pentapetalae</taxon>
        <taxon>asterids</taxon>
        <taxon>lamiids</taxon>
        <taxon>Solanales</taxon>
        <taxon>Solanaceae</taxon>
        <taxon>Solanoideae</taxon>
        <taxon>Solaneae</taxon>
        <taxon>Solanum</taxon>
        <taxon>Solanum subgen. Lycopersicon</taxon>
    </lineage>
</organism>
<evidence type="ECO:0000313" key="2">
    <source>
        <dbReference type="EnsemblPlants" id="Solyc00g024570.2.1"/>
    </source>
</evidence>
<dbReference type="EnsemblPlants" id="Solyc00g024570.2.1">
    <property type="protein sequence ID" value="Solyc00g024570.2.1"/>
    <property type="gene ID" value="Solyc00g024570.2"/>
</dbReference>
<dbReference type="PROSITE" id="PS50181">
    <property type="entry name" value="FBOX"/>
    <property type="match status" value="1"/>
</dbReference>
<dbReference type="CDD" id="cd09917">
    <property type="entry name" value="F-box_SF"/>
    <property type="match status" value="1"/>
</dbReference>
<dbReference type="SUPFAM" id="SSF81383">
    <property type="entry name" value="F-box domain"/>
    <property type="match status" value="1"/>
</dbReference>
<dbReference type="SUPFAM" id="SSF52058">
    <property type="entry name" value="L domain-like"/>
    <property type="match status" value="1"/>
</dbReference>
<keyword evidence="3" id="KW-1185">Reference proteome</keyword>